<dbReference type="VEuPathDB" id="FungiDB:PHYBLDRAFT_68820"/>
<organism evidence="1 2">
    <name type="scientific">Phycomyces blakesleeanus (strain ATCC 8743b / DSM 1359 / FGSC 10004 / NBRC 33097 / NRRL 1555)</name>
    <dbReference type="NCBI Taxonomy" id="763407"/>
    <lineage>
        <taxon>Eukaryota</taxon>
        <taxon>Fungi</taxon>
        <taxon>Fungi incertae sedis</taxon>
        <taxon>Mucoromycota</taxon>
        <taxon>Mucoromycotina</taxon>
        <taxon>Mucoromycetes</taxon>
        <taxon>Mucorales</taxon>
        <taxon>Phycomycetaceae</taxon>
        <taxon>Phycomyces</taxon>
    </lineage>
</organism>
<sequence length="143" mass="16876">MPVTTQQIFEYLFRQRKKEIKNARMLWQYLRVCAQQAYYYCSMFYYRSHVNLPFLTSSIRFNDVKSLRTFNLLSLCTKEQNSYIIYVIQGFVNELQIIPSRSPFWGAYLFELAGVFLLQPTPSDFILLDSKGLLSPITLTNLV</sequence>
<dbReference type="InParanoid" id="A0A167M5Y0"/>
<gene>
    <name evidence="1" type="ORF">PHYBLDRAFT_68820</name>
</gene>
<dbReference type="EMBL" id="KV440984">
    <property type="protein sequence ID" value="OAD71897.1"/>
    <property type="molecule type" value="Genomic_DNA"/>
</dbReference>
<dbReference type="Proteomes" id="UP000077315">
    <property type="component" value="Unassembled WGS sequence"/>
</dbReference>
<proteinExistence type="predicted"/>
<accession>A0A167M5Y0</accession>
<dbReference type="RefSeq" id="XP_018289937.1">
    <property type="nucleotide sequence ID" value="XM_018442013.1"/>
</dbReference>
<evidence type="ECO:0000313" key="1">
    <source>
        <dbReference type="EMBL" id="OAD71897.1"/>
    </source>
</evidence>
<name>A0A167M5Y0_PHYB8</name>
<evidence type="ECO:0000313" key="2">
    <source>
        <dbReference type="Proteomes" id="UP000077315"/>
    </source>
</evidence>
<keyword evidence="2" id="KW-1185">Reference proteome</keyword>
<reference evidence="2" key="1">
    <citation type="submission" date="2015-06" db="EMBL/GenBank/DDBJ databases">
        <title>Expansion of signal transduction pathways in fungi by whole-genome duplication.</title>
        <authorList>
            <consortium name="DOE Joint Genome Institute"/>
            <person name="Corrochano L.M."/>
            <person name="Kuo A."/>
            <person name="Marcet-Houben M."/>
            <person name="Polaino S."/>
            <person name="Salamov A."/>
            <person name="Villalobos J.M."/>
            <person name="Alvarez M.I."/>
            <person name="Avalos J."/>
            <person name="Benito E.P."/>
            <person name="Benoit I."/>
            <person name="Burger G."/>
            <person name="Camino L.P."/>
            <person name="Canovas D."/>
            <person name="Cerda-Olmedo E."/>
            <person name="Cheng J.-F."/>
            <person name="Dominguez A."/>
            <person name="Elias M."/>
            <person name="Eslava A.P."/>
            <person name="Glaser F."/>
            <person name="Grimwood J."/>
            <person name="Gutierrez G."/>
            <person name="Heitman J."/>
            <person name="Henrissat B."/>
            <person name="Iturriaga E.A."/>
            <person name="Lang B.F."/>
            <person name="Lavin J.L."/>
            <person name="Lee S."/>
            <person name="Li W."/>
            <person name="Lindquist E."/>
            <person name="Lopez-Garcia S."/>
            <person name="Luque E.M."/>
            <person name="Marcos A.T."/>
            <person name="Martin J."/>
            <person name="McCluskey K."/>
            <person name="Medina H.R."/>
            <person name="Miralles-Duran A."/>
            <person name="Miyazaki A."/>
            <person name="Munoz-Torres E."/>
            <person name="Oguiza J.A."/>
            <person name="Ohm R."/>
            <person name="Olmedo M."/>
            <person name="Orejas M."/>
            <person name="Ortiz-Castellanos L."/>
            <person name="Pisabarro A.G."/>
            <person name="Rodriguez-Romero J."/>
            <person name="Ruiz-Herrera J."/>
            <person name="Ruiz-Vazquez R."/>
            <person name="Sanz C."/>
            <person name="Schackwitz W."/>
            <person name="Schmutz J."/>
            <person name="Shahriari M."/>
            <person name="Shelest E."/>
            <person name="Silva-Franco F."/>
            <person name="Soanes D."/>
            <person name="Syed K."/>
            <person name="Tagua V.G."/>
            <person name="Talbot N.J."/>
            <person name="Thon M."/>
            <person name="De vries R.P."/>
            <person name="Wiebenga A."/>
            <person name="Yadav J.S."/>
            <person name="Braun E.L."/>
            <person name="Baker S."/>
            <person name="Garre V."/>
            <person name="Horwitz B."/>
            <person name="Torres-Martinez S."/>
            <person name="Idnurm A."/>
            <person name="Herrera-Estrella A."/>
            <person name="Gabaldon T."/>
            <person name="Grigoriev I.V."/>
        </authorList>
    </citation>
    <scope>NUCLEOTIDE SEQUENCE [LARGE SCALE GENOMIC DNA]</scope>
    <source>
        <strain evidence="2">NRRL 1555(-)</strain>
    </source>
</reference>
<dbReference type="AlphaFoldDB" id="A0A167M5Y0"/>
<dbReference type="GeneID" id="29002919"/>
<protein>
    <submittedName>
        <fullName evidence="1">Uncharacterized protein</fullName>
    </submittedName>
</protein>